<dbReference type="Gene3D" id="1.20.1260.10">
    <property type="match status" value="1"/>
</dbReference>
<evidence type="ECO:0000313" key="1">
    <source>
        <dbReference type="EMBL" id="AEE49213.1"/>
    </source>
</evidence>
<protein>
    <recommendedName>
        <fullName evidence="3">Dessication-associated protein</fullName>
    </recommendedName>
</protein>
<dbReference type="InterPro" id="IPR009078">
    <property type="entry name" value="Ferritin-like_SF"/>
</dbReference>
<sequence length="281" mass="29672">MNTLKVLNIISEQDPEIFDRIDTRRKAMRAFSGLGKKIALISAPFMLGTVLNKAYGQSPTSSVIDVLNFALTLEYLEYEFYLKATSSAGLIPAGAATAAITTIRNHELAHVNFLKTAITGSGGTPVAKPTFDFSGGNGTGTGPFAAAFTNYQLFLAVAQTLEDTGVRAYKGQAGNLINSDDVLEAALNIHSVEARHASHVRQMRKANNFGDVKPWITGKDTGGIGALVQANYDGEELTTQAGVNIINIGGQSITANAASESFDEPLTTAQVLALVDGFIAA</sequence>
<evidence type="ECO:0008006" key="3">
    <source>
        <dbReference type="Google" id="ProtNLM"/>
    </source>
</evidence>
<dbReference type="EMBL" id="CP002691">
    <property type="protein sequence ID" value="AEE49213.1"/>
    <property type="molecule type" value="Genomic_DNA"/>
</dbReference>
<dbReference type="HOGENOM" id="CLU_029630_6_0_10"/>
<dbReference type="Proteomes" id="UP000008461">
    <property type="component" value="Chromosome"/>
</dbReference>
<dbReference type="STRING" id="760192.Halhy_1318"/>
<evidence type="ECO:0000313" key="2">
    <source>
        <dbReference type="Proteomes" id="UP000008461"/>
    </source>
</evidence>
<dbReference type="KEGG" id="hhy:Halhy_1318"/>
<dbReference type="AlphaFoldDB" id="F4KV47"/>
<dbReference type="eggNOG" id="COG1633">
    <property type="taxonomic scope" value="Bacteria"/>
</dbReference>
<reference key="2">
    <citation type="submission" date="2011-04" db="EMBL/GenBank/DDBJ databases">
        <title>Complete sequence of chromosome of Haliscomenobacter hydrossis DSM 1100.</title>
        <authorList>
            <consortium name="US DOE Joint Genome Institute (JGI-PGF)"/>
            <person name="Lucas S."/>
            <person name="Han J."/>
            <person name="Lapidus A."/>
            <person name="Bruce D."/>
            <person name="Goodwin L."/>
            <person name="Pitluck S."/>
            <person name="Peters L."/>
            <person name="Kyrpides N."/>
            <person name="Mavromatis K."/>
            <person name="Ivanova N."/>
            <person name="Ovchinnikova G."/>
            <person name="Pagani I."/>
            <person name="Daligault H."/>
            <person name="Detter J.C."/>
            <person name="Han C."/>
            <person name="Land M."/>
            <person name="Hauser L."/>
            <person name="Markowitz V."/>
            <person name="Cheng J.-F."/>
            <person name="Hugenholtz P."/>
            <person name="Woyke T."/>
            <person name="Wu D."/>
            <person name="Verbarg S."/>
            <person name="Frueling A."/>
            <person name="Brambilla E."/>
            <person name="Klenk H.-P."/>
            <person name="Eisen J.A."/>
        </authorList>
    </citation>
    <scope>NUCLEOTIDE SEQUENCE</scope>
    <source>
        <strain>DSM 1100</strain>
    </source>
</reference>
<dbReference type="Pfam" id="PF13668">
    <property type="entry name" value="Ferritin_2"/>
    <property type="match status" value="1"/>
</dbReference>
<name>F4KV47_HALH1</name>
<accession>F4KV47</accession>
<dbReference type="RefSeq" id="WP_013763767.1">
    <property type="nucleotide sequence ID" value="NC_015510.1"/>
</dbReference>
<dbReference type="OrthoDB" id="954262at2"/>
<dbReference type="SUPFAM" id="SSF47240">
    <property type="entry name" value="Ferritin-like"/>
    <property type="match status" value="1"/>
</dbReference>
<gene>
    <name evidence="1" type="ordered locus">Halhy_1318</name>
</gene>
<organism evidence="1 2">
    <name type="scientific">Haliscomenobacter hydrossis (strain ATCC 27775 / DSM 1100 / LMG 10767 / O)</name>
    <dbReference type="NCBI Taxonomy" id="760192"/>
    <lineage>
        <taxon>Bacteria</taxon>
        <taxon>Pseudomonadati</taxon>
        <taxon>Bacteroidota</taxon>
        <taxon>Saprospiria</taxon>
        <taxon>Saprospirales</taxon>
        <taxon>Haliscomenobacteraceae</taxon>
        <taxon>Haliscomenobacter</taxon>
    </lineage>
</organism>
<keyword evidence="2" id="KW-1185">Reference proteome</keyword>
<proteinExistence type="predicted"/>
<reference evidence="1 2" key="1">
    <citation type="journal article" date="2011" name="Stand. Genomic Sci.">
        <title>Complete genome sequence of Haliscomenobacter hydrossis type strain (O).</title>
        <authorList>
            <consortium name="US DOE Joint Genome Institute (JGI-PGF)"/>
            <person name="Daligault H."/>
            <person name="Lapidus A."/>
            <person name="Zeytun A."/>
            <person name="Nolan M."/>
            <person name="Lucas S."/>
            <person name="Del Rio T.G."/>
            <person name="Tice H."/>
            <person name="Cheng J.F."/>
            <person name="Tapia R."/>
            <person name="Han C."/>
            <person name="Goodwin L."/>
            <person name="Pitluck S."/>
            <person name="Liolios K."/>
            <person name="Pagani I."/>
            <person name="Ivanova N."/>
            <person name="Huntemann M."/>
            <person name="Mavromatis K."/>
            <person name="Mikhailova N."/>
            <person name="Pati A."/>
            <person name="Chen A."/>
            <person name="Palaniappan K."/>
            <person name="Land M."/>
            <person name="Hauser L."/>
            <person name="Brambilla E.M."/>
            <person name="Rohde M."/>
            <person name="Verbarg S."/>
            <person name="Goker M."/>
            <person name="Bristow J."/>
            <person name="Eisen J.A."/>
            <person name="Markowitz V."/>
            <person name="Hugenholtz P."/>
            <person name="Kyrpides N.C."/>
            <person name="Klenk H.P."/>
            <person name="Woyke T."/>
        </authorList>
    </citation>
    <scope>NUCLEOTIDE SEQUENCE [LARGE SCALE GENOMIC DNA]</scope>
    <source>
        <strain evidence="2">ATCC 27775 / DSM 1100 / LMG 10767 / O</strain>
    </source>
</reference>
<dbReference type="InterPro" id="IPR012347">
    <property type="entry name" value="Ferritin-like"/>
</dbReference>